<dbReference type="Pfam" id="PF00941">
    <property type="entry name" value="FAD_binding_5"/>
    <property type="match status" value="1"/>
</dbReference>
<sequence>MEFLRPESWDEALAVKAEHPAAVPIAGGTDVMVEINFGRRRPGHLLDLGRIAELYTWQHRPDGTVRLGAAVPYSRIVSGLGAELPALAMAARTVGSPQIRNRGSVGGNLGAASPAGDAHPALLAAGAEVEAESVRGRRLIPVEEFFTGVKRNALAPDELIRAVRIARATGPQQFSKAGTRNAMVIAVCSFAVALHPGRRTVRTGIGSAAPTPVRARAAEDFLAAALAGGGHWDEPGRPLGPETLREFGDLAAAACDPIDDVRATARYRRHAVAVMARRTLAWSWRAHRAAGAGEAPGPDSAIGRDDDEGDLACV</sequence>
<organism evidence="6 7">
    <name type="scientific">Streptomyces aidingensis</name>
    <dbReference type="NCBI Taxonomy" id="910347"/>
    <lineage>
        <taxon>Bacteria</taxon>
        <taxon>Bacillati</taxon>
        <taxon>Actinomycetota</taxon>
        <taxon>Actinomycetes</taxon>
        <taxon>Kitasatosporales</taxon>
        <taxon>Streptomycetaceae</taxon>
        <taxon>Streptomyces</taxon>
    </lineage>
</organism>
<dbReference type="Gene3D" id="3.30.465.10">
    <property type="match status" value="1"/>
</dbReference>
<keyword evidence="3" id="KW-0560">Oxidoreductase</keyword>
<dbReference type="Proteomes" id="UP000199207">
    <property type="component" value="Unassembled WGS sequence"/>
</dbReference>
<dbReference type="InterPro" id="IPR002346">
    <property type="entry name" value="Mopterin_DH_FAD-bd"/>
</dbReference>
<gene>
    <name evidence="6" type="ORF">SAMN05421773_103163</name>
</gene>
<reference evidence="6 7" key="1">
    <citation type="submission" date="2016-10" db="EMBL/GenBank/DDBJ databases">
        <authorList>
            <person name="de Groot N.N."/>
        </authorList>
    </citation>
    <scope>NUCLEOTIDE SEQUENCE [LARGE SCALE GENOMIC DNA]</scope>
    <source>
        <strain evidence="6 7">CGMCC 4.5739</strain>
    </source>
</reference>
<dbReference type="SUPFAM" id="SSF56176">
    <property type="entry name" value="FAD-binding/transporter-associated domain-like"/>
    <property type="match status" value="1"/>
</dbReference>
<protein>
    <submittedName>
        <fullName evidence="6">CO or xanthine dehydrogenase, FAD-binding subunit</fullName>
    </submittedName>
</protein>
<feature type="compositionally biased region" description="Acidic residues" evidence="4">
    <location>
        <begin position="305"/>
        <end position="314"/>
    </location>
</feature>
<dbReference type="InterPro" id="IPR036318">
    <property type="entry name" value="FAD-bd_PCMH-like_sf"/>
</dbReference>
<dbReference type="SMART" id="SM01092">
    <property type="entry name" value="CO_deh_flav_C"/>
    <property type="match status" value="1"/>
</dbReference>
<dbReference type="GO" id="GO:0071949">
    <property type="term" value="F:FAD binding"/>
    <property type="evidence" value="ECO:0007669"/>
    <property type="project" value="InterPro"/>
</dbReference>
<dbReference type="EMBL" id="FOLM01000003">
    <property type="protein sequence ID" value="SFC38977.1"/>
    <property type="molecule type" value="Genomic_DNA"/>
</dbReference>
<keyword evidence="7" id="KW-1185">Reference proteome</keyword>
<evidence type="ECO:0000256" key="4">
    <source>
        <dbReference type="SAM" id="MobiDB-lite"/>
    </source>
</evidence>
<dbReference type="STRING" id="910347.SAMN05421773_103163"/>
<keyword evidence="2" id="KW-0274">FAD</keyword>
<dbReference type="Gene3D" id="3.30.390.50">
    <property type="entry name" value="CO dehydrogenase flavoprotein, C-terminal domain"/>
    <property type="match status" value="1"/>
</dbReference>
<feature type="domain" description="FAD-binding PCMH-type" evidence="5">
    <location>
        <begin position="1"/>
        <end position="170"/>
    </location>
</feature>
<dbReference type="OrthoDB" id="9793944at2"/>
<evidence type="ECO:0000259" key="5">
    <source>
        <dbReference type="PROSITE" id="PS51387"/>
    </source>
</evidence>
<dbReference type="Gene3D" id="3.30.43.10">
    <property type="entry name" value="Uridine Diphospho-n-acetylenolpyruvylglucosamine Reductase, domain 2"/>
    <property type="match status" value="1"/>
</dbReference>
<dbReference type="InterPro" id="IPR005107">
    <property type="entry name" value="CO_DH_flav_C"/>
</dbReference>
<dbReference type="PANTHER" id="PTHR42659:SF2">
    <property type="entry name" value="XANTHINE DEHYDROGENASE SUBUNIT C-RELATED"/>
    <property type="match status" value="1"/>
</dbReference>
<name>A0A1I1IRR5_9ACTN</name>
<dbReference type="SUPFAM" id="SSF55447">
    <property type="entry name" value="CO dehydrogenase flavoprotein C-terminal domain-like"/>
    <property type="match status" value="1"/>
</dbReference>
<evidence type="ECO:0000313" key="7">
    <source>
        <dbReference type="Proteomes" id="UP000199207"/>
    </source>
</evidence>
<evidence type="ECO:0000256" key="1">
    <source>
        <dbReference type="ARBA" id="ARBA00022630"/>
    </source>
</evidence>
<dbReference type="InterPro" id="IPR036683">
    <property type="entry name" value="CO_DH_flav_C_dom_sf"/>
</dbReference>
<evidence type="ECO:0000313" key="6">
    <source>
        <dbReference type="EMBL" id="SFC38977.1"/>
    </source>
</evidence>
<keyword evidence="1" id="KW-0285">Flavoprotein</keyword>
<evidence type="ECO:0000256" key="3">
    <source>
        <dbReference type="ARBA" id="ARBA00023002"/>
    </source>
</evidence>
<feature type="region of interest" description="Disordered" evidence="4">
    <location>
        <begin position="289"/>
        <end position="314"/>
    </location>
</feature>
<dbReference type="RefSeq" id="WP_093838001.1">
    <property type="nucleotide sequence ID" value="NZ_FOLM01000003.1"/>
</dbReference>
<dbReference type="Pfam" id="PF03450">
    <property type="entry name" value="CO_deh_flav_C"/>
    <property type="match status" value="1"/>
</dbReference>
<dbReference type="GO" id="GO:0016491">
    <property type="term" value="F:oxidoreductase activity"/>
    <property type="evidence" value="ECO:0007669"/>
    <property type="project" value="UniProtKB-KW"/>
</dbReference>
<dbReference type="AlphaFoldDB" id="A0A1I1IRR5"/>
<dbReference type="InterPro" id="IPR051312">
    <property type="entry name" value="Diverse_Substr_Oxidored"/>
</dbReference>
<dbReference type="PROSITE" id="PS51387">
    <property type="entry name" value="FAD_PCMH"/>
    <property type="match status" value="1"/>
</dbReference>
<dbReference type="InterPro" id="IPR016167">
    <property type="entry name" value="FAD-bd_PCMH_sub1"/>
</dbReference>
<proteinExistence type="predicted"/>
<dbReference type="InterPro" id="IPR016169">
    <property type="entry name" value="FAD-bd_PCMH_sub2"/>
</dbReference>
<evidence type="ECO:0000256" key="2">
    <source>
        <dbReference type="ARBA" id="ARBA00022827"/>
    </source>
</evidence>
<dbReference type="PANTHER" id="PTHR42659">
    <property type="entry name" value="XANTHINE DEHYDROGENASE SUBUNIT C-RELATED"/>
    <property type="match status" value="1"/>
</dbReference>
<accession>A0A1I1IRR5</accession>
<dbReference type="InterPro" id="IPR016166">
    <property type="entry name" value="FAD-bd_PCMH"/>
</dbReference>